<proteinExistence type="predicted"/>
<evidence type="ECO:0000313" key="2">
    <source>
        <dbReference type="Proteomes" id="UP000384354"/>
    </source>
</evidence>
<dbReference type="AlphaFoldDB" id="A0A5E4XEN1"/>
<protein>
    <submittedName>
        <fullName evidence="1">Uncharacterized protein</fullName>
    </submittedName>
</protein>
<name>A0A5E4XEN1_9BURK</name>
<sequence length="63" mass="7214">MHRTLPIAPAYEQSNYKLLQVGMTRIECQDWKTISCIGSPKIFGIGARVCFAPFPVWRDTNTR</sequence>
<dbReference type="EMBL" id="CABPSL010000018">
    <property type="protein sequence ID" value="VVE34620.1"/>
    <property type="molecule type" value="Genomic_DNA"/>
</dbReference>
<gene>
    <name evidence="1" type="ORF">PCE31106_03821</name>
</gene>
<accession>A0A5E4XEN1</accession>
<evidence type="ECO:0000313" key="1">
    <source>
        <dbReference type="EMBL" id="VVE34620.1"/>
    </source>
</evidence>
<reference evidence="1 2" key="1">
    <citation type="submission" date="2019-08" db="EMBL/GenBank/DDBJ databases">
        <authorList>
            <person name="Peeters C."/>
        </authorList>
    </citation>
    <scope>NUCLEOTIDE SEQUENCE [LARGE SCALE GENOMIC DNA]</scope>
    <source>
        <strain evidence="1 2">LMG 31106</strain>
    </source>
</reference>
<organism evidence="1 2">
    <name type="scientific">Pandoraea cepalis</name>
    <dbReference type="NCBI Taxonomy" id="2508294"/>
    <lineage>
        <taxon>Bacteria</taxon>
        <taxon>Pseudomonadati</taxon>
        <taxon>Pseudomonadota</taxon>
        <taxon>Betaproteobacteria</taxon>
        <taxon>Burkholderiales</taxon>
        <taxon>Burkholderiaceae</taxon>
        <taxon>Pandoraea</taxon>
    </lineage>
</organism>
<dbReference type="Proteomes" id="UP000384354">
    <property type="component" value="Unassembled WGS sequence"/>
</dbReference>